<keyword evidence="7" id="KW-0560">Oxidoreductase</keyword>
<keyword evidence="7" id="KW-0503">Monooxygenase</keyword>
<accession>A0A7U2F484</accession>
<evidence type="ECO:0000256" key="5">
    <source>
        <dbReference type="ARBA" id="ARBA00023004"/>
    </source>
</evidence>
<evidence type="ECO:0000256" key="4">
    <source>
        <dbReference type="ARBA" id="ARBA00022723"/>
    </source>
</evidence>
<dbReference type="VEuPathDB" id="FungiDB:JI435_044750"/>
<dbReference type="AlphaFoldDB" id="A0A7U2F484"/>
<evidence type="ECO:0000313" key="8">
    <source>
        <dbReference type="EMBL" id="QRC98410.1"/>
    </source>
</evidence>
<dbReference type="GO" id="GO:0016705">
    <property type="term" value="F:oxidoreductase activity, acting on paired donors, with incorporation or reduction of molecular oxygen"/>
    <property type="evidence" value="ECO:0007669"/>
    <property type="project" value="InterPro"/>
</dbReference>
<comment type="cofactor">
    <cofactor evidence="1 6">
        <name>heme</name>
        <dbReference type="ChEBI" id="CHEBI:30413"/>
    </cofactor>
</comment>
<sequence>MYKNTATISYHSMIEQMHYMIECSQDGIDKLFAHDPSAKHNIGKGTVMVAALRTNDFHRDQLYPGPHLDDLYDGKIVPYIWNTIKRRPNAIENPTRIDMRDGAPVSLMALMVDVFDGGITSAFFGAGIWKVNPALLRDFMTWEVTNWKWTFQLPKFMSGDMIKSKDAIIDTFVKWLQLPVEERQDRAYFPKAMEEMMRDIGVSEEDMAKTIMLHFWAVLGNTYKVAFWVFAYIIYDPSLLAAIREESAGAFKNGSYDEEYIFKNCDHLTSLVNETLRLAVASPLVRDVVKPTPVGNKVLEPGAKVMVPFHQLHRNESVWGSKPLEVEGDRFLTNPKLLNSKSYRPFGGGSTLCPGRHMARRAIAFAVAAMLNTYDISIDAERTNKAMGIKGNRKDAVFPRINHSKPSPGASLPFREDDVFVILHERKG</sequence>
<dbReference type="Pfam" id="PF00067">
    <property type="entry name" value="p450"/>
    <property type="match status" value="1"/>
</dbReference>
<evidence type="ECO:0000256" key="6">
    <source>
        <dbReference type="PIRSR" id="PIRSR602403-1"/>
    </source>
</evidence>
<dbReference type="GO" id="GO:0004497">
    <property type="term" value="F:monooxygenase activity"/>
    <property type="evidence" value="ECO:0007669"/>
    <property type="project" value="UniProtKB-KW"/>
</dbReference>
<keyword evidence="3 6" id="KW-0349">Heme</keyword>
<evidence type="ECO:0000256" key="3">
    <source>
        <dbReference type="ARBA" id="ARBA00022617"/>
    </source>
</evidence>
<dbReference type="KEGG" id="pno:SNOG_04475"/>
<evidence type="ECO:0000256" key="7">
    <source>
        <dbReference type="RuleBase" id="RU000461"/>
    </source>
</evidence>
<dbReference type="GO" id="GO:0020037">
    <property type="term" value="F:heme binding"/>
    <property type="evidence" value="ECO:0007669"/>
    <property type="project" value="InterPro"/>
</dbReference>
<dbReference type="EMBL" id="CP069030">
    <property type="protein sequence ID" value="QRC98410.1"/>
    <property type="molecule type" value="Genomic_DNA"/>
</dbReference>
<dbReference type="InterPro" id="IPR002403">
    <property type="entry name" value="Cyt_P450_E_grp-IV"/>
</dbReference>
<evidence type="ECO:0000256" key="2">
    <source>
        <dbReference type="ARBA" id="ARBA00010617"/>
    </source>
</evidence>
<evidence type="ECO:0000256" key="1">
    <source>
        <dbReference type="ARBA" id="ARBA00001971"/>
    </source>
</evidence>
<keyword evidence="9" id="KW-1185">Reference proteome</keyword>
<dbReference type="PRINTS" id="PR00465">
    <property type="entry name" value="EP450IV"/>
</dbReference>
<dbReference type="SUPFAM" id="SSF48264">
    <property type="entry name" value="Cytochrome P450"/>
    <property type="match status" value="1"/>
</dbReference>
<dbReference type="PROSITE" id="PS00086">
    <property type="entry name" value="CYTOCHROME_P450"/>
    <property type="match status" value="1"/>
</dbReference>
<dbReference type="Gene3D" id="1.10.630.10">
    <property type="entry name" value="Cytochrome P450"/>
    <property type="match status" value="1"/>
</dbReference>
<keyword evidence="5 6" id="KW-0408">Iron</keyword>
<dbReference type="GO" id="GO:0005506">
    <property type="term" value="F:iron ion binding"/>
    <property type="evidence" value="ECO:0007669"/>
    <property type="project" value="InterPro"/>
</dbReference>
<evidence type="ECO:0008006" key="10">
    <source>
        <dbReference type="Google" id="ProtNLM"/>
    </source>
</evidence>
<feature type="binding site" description="axial binding residue" evidence="6">
    <location>
        <position position="353"/>
    </location>
    <ligand>
        <name>heme</name>
        <dbReference type="ChEBI" id="CHEBI:30413"/>
    </ligand>
    <ligandPart>
        <name>Fe</name>
        <dbReference type="ChEBI" id="CHEBI:18248"/>
    </ligandPart>
</feature>
<proteinExistence type="inferred from homology"/>
<dbReference type="InterPro" id="IPR050529">
    <property type="entry name" value="CYP450_sterol_14alpha_dmase"/>
</dbReference>
<organism evidence="8 9">
    <name type="scientific">Phaeosphaeria nodorum (strain SN15 / ATCC MYA-4574 / FGSC 10173)</name>
    <name type="common">Glume blotch fungus</name>
    <name type="synonym">Parastagonospora nodorum</name>
    <dbReference type="NCBI Taxonomy" id="321614"/>
    <lineage>
        <taxon>Eukaryota</taxon>
        <taxon>Fungi</taxon>
        <taxon>Dikarya</taxon>
        <taxon>Ascomycota</taxon>
        <taxon>Pezizomycotina</taxon>
        <taxon>Dothideomycetes</taxon>
        <taxon>Pleosporomycetidae</taxon>
        <taxon>Pleosporales</taxon>
        <taxon>Pleosporineae</taxon>
        <taxon>Phaeosphaeriaceae</taxon>
        <taxon>Parastagonospora</taxon>
    </lineage>
</organism>
<comment type="similarity">
    <text evidence="2 7">Belongs to the cytochrome P450 family.</text>
</comment>
<name>A0A7U2F484_PHANO</name>
<dbReference type="PANTHER" id="PTHR24304:SF2">
    <property type="entry name" value="24-HYDROXYCHOLESTEROL 7-ALPHA-HYDROXYLASE"/>
    <property type="match status" value="1"/>
</dbReference>
<gene>
    <name evidence="8" type="ORF">JI435_044750</name>
</gene>
<dbReference type="CDD" id="cd11040">
    <property type="entry name" value="CYP7_CYP8-like"/>
    <property type="match status" value="1"/>
</dbReference>
<protein>
    <recommendedName>
        <fullName evidence="10">Cytochrome P450</fullName>
    </recommendedName>
</protein>
<keyword evidence="4 6" id="KW-0479">Metal-binding</keyword>
<reference evidence="9" key="1">
    <citation type="journal article" date="2021" name="BMC Genomics">
        <title>Chromosome-level genome assembly and manually-curated proteome of model necrotroph Parastagonospora nodorum Sn15 reveals a genome-wide trove of candidate effector homologs, and redundancy of virulence-related functions within an accessory chromosome.</title>
        <authorList>
            <person name="Bertazzoni S."/>
            <person name="Jones D.A.B."/>
            <person name="Phan H.T."/>
            <person name="Tan K.-C."/>
            <person name="Hane J.K."/>
        </authorList>
    </citation>
    <scope>NUCLEOTIDE SEQUENCE [LARGE SCALE GENOMIC DNA]</scope>
    <source>
        <strain evidence="9">SN15 / ATCC MYA-4574 / FGSC 10173)</strain>
    </source>
</reference>
<dbReference type="RefSeq" id="XP_001794892.1">
    <property type="nucleotide sequence ID" value="XM_001794840.1"/>
</dbReference>
<dbReference type="InterPro" id="IPR017972">
    <property type="entry name" value="Cyt_P450_CS"/>
</dbReference>
<evidence type="ECO:0000313" key="9">
    <source>
        <dbReference type="Proteomes" id="UP000663193"/>
    </source>
</evidence>
<dbReference type="InterPro" id="IPR036396">
    <property type="entry name" value="Cyt_P450_sf"/>
</dbReference>
<dbReference type="InterPro" id="IPR001128">
    <property type="entry name" value="Cyt_P450"/>
</dbReference>
<dbReference type="Proteomes" id="UP000663193">
    <property type="component" value="Chromosome 8"/>
</dbReference>
<dbReference type="PANTHER" id="PTHR24304">
    <property type="entry name" value="CYTOCHROME P450 FAMILY 7"/>
    <property type="match status" value="1"/>
</dbReference>
<dbReference type="OrthoDB" id="1470350at2759"/>